<dbReference type="Pfam" id="PF00072">
    <property type="entry name" value="Response_reg"/>
    <property type="match status" value="1"/>
</dbReference>
<sequence>MRERDESVSRELLRQQTALARFGELALKSDDLDEILTEACRLVGEALGTDLSKVMELQEDGETLFVRAGVGWKPGVVGEVTIKASEDTSEGYALKTGRPMISADIAQETRFTYPPFLVENGVKAVANVPIIGAEDKPPYGILQIDSRKPREFTEDDTAFLRTYANLLAAAVDRLRVTGDLRDREARLRRSEERFRRIVGIETVGVIFLNSGGQITDANEAFLRMSGFTRGDLEAGRLRWDELTPPEWMAQTLHVLEELKATGQGTPFEKEYIRKDGSRWWGLFAGRMLEEGVAVELVLDVTDRKATEQALRESEARLRSLVEGIPQLVFRSRSSGERIWGSPQWVDYSGLSEEASLGLGWLDAIHPDDRAATMAAWAEAEARGRFSVEHRTYRAADRTWRWFQSRATPMRDAQGRILEWFGTSTDIDDQVHAREVLAHGREELEAQVAERTADLRHALDSLQAEMAQRERAEAALRQMQKMEAVGQLTGGIAHDFNNMLQGIVGSLDMARRRAAEGRIADVLRYLEPARQSVERAAGLTRRLLAFARRQRLEPRPVDPDALVAGMADLIRRTVGPAVRLELLLRDGRARVLCDPSELESALLNLCINARDAMPEGGQLSIATDDIRLTAADLVGQEGAAPGDYVAISVADTGVGMSADVLDRVFEPFFTTKPVGQGTGLGLSQVYGFVQQSGGLVRLESAPGKGTTVRLYVPQHAQVDVAERPSAAPAPDRAQPGKAVLLVDDEDIARDAAAERLRELGYRVLEAADGPAALHLLDGGAHIDMLVTDVGLPNGMNGRQVAEAVRERRPGIPLLFITGYAGTDLPPGSEVIDKPFDLDTLARRVQAALARQ</sequence>
<dbReference type="KEGG" id="rgi:RGI145_23145"/>
<dbReference type="PRINTS" id="PR00344">
    <property type="entry name" value="BCTRLSENSOR"/>
</dbReference>
<dbReference type="InterPro" id="IPR003661">
    <property type="entry name" value="HisK_dim/P_dom"/>
</dbReference>
<dbReference type="SMART" id="SM00065">
    <property type="entry name" value="GAF"/>
    <property type="match status" value="1"/>
</dbReference>
<keyword evidence="5" id="KW-0418">Kinase</keyword>
<feature type="domain" description="Histidine kinase" evidence="8">
    <location>
        <begin position="490"/>
        <end position="715"/>
    </location>
</feature>
<feature type="domain" description="PAC" evidence="11">
    <location>
        <begin position="385"/>
        <end position="438"/>
    </location>
</feature>
<dbReference type="Pfam" id="PF13426">
    <property type="entry name" value="PAS_9"/>
    <property type="match status" value="1"/>
</dbReference>
<dbReference type="Gene3D" id="3.30.450.20">
    <property type="entry name" value="PAS domain"/>
    <property type="match status" value="2"/>
</dbReference>
<dbReference type="SUPFAM" id="SSF52172">
    <property type="entry name" value="CheY-like"/>
    <property type="match status" value="1"/>
</dbReference>
<evidence type="ECO:0000256" key="1">
    <source>
        <dbReference type="ARBA" id="ARBA00000085"/>
    </source>
</evidence>
<dbReference type="SUPFAM" id="SSF55874">
    <property type="entry name" value="ATPase domain of HSP90 chaperone/DNA topoisomerase II/histidine kinase"/>
    <property type="match status" value="1"/>
</dbReference>
<dbReference type="SUPFAM" id="SSF47384">
    <property type="entry name" value="Homodimeric domain of signal transducing histidine kinase"/>
    <property type="match status" value="1"/>
</dbReference>
<dbReference type="Gene3D" id="1.10.287.130">
    <property type="match status" value="1"/>
</dbReference>
<evidence type="ECO:0000259" key="11">
    <source>
        <dbReference type="PROSITE" id="PS50113"/>
    </source>
</evidence>
<dbReference type="InterPro" id="IPR000014">
    <property type="entry name" value="PAS"/>
</dbReference>
<dbReference type="InterPro" id="IPR011006">
    <property type="entry name" value="CheY-like_superfamily"/>
</dbReference>
<dbReference type="Gene3D" id="3.40.50.2300">
    <property type="match status" value="1"/>
</dbReference>
<evidence type="ECO:0000259" key="9">
    <source>
        <dbReference type="PROSITE" id="PS50110"/>
    </source>
</evidence>
<dbReference type="PROSITE" id="PS50109">
    <property type="entry name" value="HIS_KIN"/>
    <property type="match status" value="1"/>
</dbReference>
<accession>A0A1L7AN79</accession>
<dbReference type="AlphaFoldDB" id="A0A1L7AN79"/>
<dbReference type="Pfam" id="PF00512">
    <property type="entry name" value="HisKA"/>
    <property type="match status" value="1"/>
</dbReference>
<dbReference type="InterPro" id="IPR005467">
    <property type="entry name" value="His_kinase_dom"/>
</dbReference>
<dbReference type="PROSITE" id="PS50113">
    <property type="entry name" value="PAC"/>
    <property type="match status" value="1"/>
</dbReference>
<dbReference type="EMBL" id="CP015585">
    <property type="protein sequence ID" value="APT60240.1"/>
    <property type="molecule type" value="Genomic_DNA"/>
</dbReference>
<evidence type="ECO:0000256" key="2">
    <source>
        <dbReference type="ARBA" id="ARBA00012438"/>
    </source>
</evidence>
<dbReference type="PANTHER" id="PTHR43065:SF42">
    <property type="entry name" value="TWO-COMPONENT SENSOR PPRA"/>
    <property type="match status" value="1"/>
</dbReference>
<reference evidence="12 13" key="1">
    <citation type="submission" date="2016-05" db="EMBL/GenBank/DDBJ databases">
        <title>Complete Genome and Methylome Analysis of Psychrotrophic Bacterial Isolates from Antarctic Lake Untersee.</title>
        <authorList>
            <person name="Fomenkov A."/>
            <person name="Akimov V.N."/>
            <person name="Vasilyeva L.V."/>
            <person name="Andersen D."/>
            <person name="Vincze T."/>
            <person name="Roberts R.J."/>
        </authorList>
    </citation>
    <scope>NUCLEOTIDE SEQUENCE [LARGE SCALE GENOMIC DNA]</scope>
    <source>
        <strain evidence="12 13">U14-5</strain>
        <plasmid evidence="13">Plasmid 1</plasmid>
    </source>
</reference>
<dbReference type="InterPro" id="IPR001610">
    <property type="entry name" value="PAC"/>
</dbReference>
<evidence type="ECO:0000256" key="7">
    <source>
        <dbReference type="SAM" id="Coils"/>
    </source>
</evidence>
<evidence type="ECO:0000259" key="10">
    <source>
        <dbReference type="PROSITE" id="PS50112"/>
    </source>
</evidence>
<gene>
    <name evidence="12" type="ORF">RGI145_23145</name>
</gene>
<dbReference type="EC" id="2.7.13.3" evidence="2"/>
<dbReference type="InterPro" id="IPR003594">
    <property type="entry name" value="HATPase_dom"/>
</dbReference>
<evidence type="ECO:0000313" key="13">
    <source>
        <dbReference type="Proteomes" id="UP000185494"/>
    </source>
</evidence>
<evidence type="ECO:0000259" key="8">
    <source>
        <dbReference type="PROSITE" id="PS50109"/>
    </source>
</evidence>
<comment type="catalytic activity">
    <reaction evidence="1">
        <text>ATP + protein L-histidine = ADP + protein N-phospho-L-histidine.</text>
        <dbReference type="EC" id="2.7.13.3"/>
    </reaction>
</comment>
<feature type="modified residue" description="4-aspartylphosphate" evidence="6">
    <location>
        <position position="787"/>
    </location>
</feature>
<keyword evidence="3 6" id="KW-0597">Phosphoprotein</keyword>
<dbReference type="SMART" id="SM00448">
    <property type="entry name" value="REC"/>
    <property type="match status" value="1"/>
</dbReference>
<keyword evidence="7" id="KW-0175">Coiled coil</keyword>
<keyword evidence="4" id="KW-0808">Transferase</keyword>
<dbReference type="InterPro" id="IPR001789">
    <property type="entry name" value="Sig_transdc_resp-reg_receiver"/>
</dbReference>
<dbReference type="InterPro" id="IPR013655">
    <property type="entry name" value="PAS_fold_3"/>
</dbReference>
<dbReference type="Proteomes" id="UP000185494">
    <property type="component" value="Chromosome 1"/>
</dbReference>
<dbReference type="Pfam" id="PF01590">
    <property type="entry name" value="GAF"/>
    <property type="match status" value="1"/>
</dbReference>
<dbReference type="SUPFAM" id="SSF55785">
    <property type="entry name" value="PYP-like sensor domain (PAS domain)"/>
    <property type="match status" value="2"/>
</dbReference>
<feature type="domain" description="PAS" evidence="10">
    <location>
        <begin position="313"/>
        <end position="383"/>
    </location>
</feature>
<evidence type="ECO:0000256" key="5">
    <source>
        <dbReference type="ARBA" id="ARBA00022777"/>
    </source>
</evidence>
<name>A0A1L7AN79_9PROT</name>
<dbReference type="InterPro" id="IPR036890">
    <property type="entry name" value="HATPase_C_sf"/>
</dbReference>
<geneLocation type="plasmid" evidence="12 13">
    <name>1</name>
</geneLocation>
<organism evidence="12 13">
    <name type="scientific">Roseomonas gilardii</name>
    <dbReference type="NCBI Taxonomy" id="257708"/>
    <lineage>
        <taxon>Bacteria</taxon>
        <taxon>Pseudomonadati</taxon>
        <taxon>Pseudomonadota</taxon>
        <taxon>Alphaproteobacteria</taxon>
        <taxon>Acetobacterales</taxon>
        <taxon>Roseomonadaceae</taxon>
        <taxon>Roseomonas</taxon>
    </lineage>
</organism>
<dbReference type="SMART" id="SM00388">
    <property type="entry name" value="HisKA"/>
    <property type="match status" value="1"/>
</dbReference>
<dbReference type="SMART" id="SM00387">
    <property type="entry name" value="HATPase_c"/>
    <property type="match status" value="1"/>
</dbReference>
<dbReference type="SMART" id="SM00091">
    <property type="entry name" value="PAS"/>
    <property type="match status" value="2"/>
</dbReference>
<proteinExistence type="predicted"/>
<dbReference type="PANTHER" id="PTHR43065">
    <property type="entry name" value="SENSOR HISTIDINE KINASE"/>
    <property type="match status" value="1"/>
</dbReference>
<dbReference type="InterPro" id="IPR035965">
    <property type="entry name" value="PAS-like_dom_sf"/>
</dbReference>
<dbReference type="NCBIfam" id="TIGR00229">
    <property type="entry name" value="sensory_box"/>
    <property type="match status" value="2"/>
</dbReference>
<dbReference type="GO" id="GO:0000155">
    <property type="term" value="F:phosphorelay sensor kinase activity"/>
    <property type="evidence" value="ECO:0007669"/>
    <property type="project" value="InterPro"/>
</dbReference>
<evidence type="ECO:0000256" key="4">
    <source>
        <dbReference type="ARBA" id="ARBA00022679"/>
    </source>
</evidence>
<dbReference type="InterPro" id="IPR004358">
    <property type="entry name" value="Sig_transdc_His_kin-like_C"/>
</dbReference>
<evidence type="ECO:0000313" key="12">
    <source>
        <dbReference type="EMBL" id="APT60240.1"/>
    </source>
</evidence>
<dbReference type="SUPFAM" id="SSF55781">
    <property type="entry name" value="GAF domain-like"/>
    <property type="match status" value="1"/>
</dbReference>
<dbReference type="Gene3D" id="3.30.450.40">
    <property type="match status" value="1"/>
</dbReference>
<dbReference type="CDD" id="cd00082">
    <property type="entry name" value="HisKA"/>
    <property type="match status" value="1"/>
</dbReference>
<protein>
    <recommendedName>
        <fullName evidence="2">histidine kinase</fullName>
        <ecNumber evidence="2">2.7.13.3</ecNumber>
    </recommendedName>
</protein>
<dbReference type="CDD" id="cd00130">
    <property type="entry name" value="PAS"/>
    <property type="match status" value="2"/>
</dbReference>
<evidence type="ECO:0000256" key="6">
    <source>
        <dbReference type="PROSITE-ProRule" id="PRU00169"/>
    </source>
</evidence>
<dbReference type="Gene3D" id="3.30.565.10">
    <property type="entry name" value="Histidine kinase-like ATPase, C-terminal domain"/>
    <property type="match status" value="1"/>
</dbReference>
<dbReference type="InterPro" id="IPR029016">
    <property type="entry name" value="GAF-like_dom_sf"/>
</dbReference>
<dbReference type="InterPro" id="IPR036097">
    <property type="entry name" value="HisK_dim/P_sf"/>
</dbReference>
<dbReference type="PROSITE" id="PS50110">
    <property type="entry name" value="RESPONSE_REGULATORY"/>
    <property type="match status" value="1"/>
</dbReference>
<dbReference type="PROSITE" id="PS50112">
    <property type="entry name" value="PAS"/>
    <property type="match status" value="2"/>
</dbReference>
<feature type="coiled-coil region" evidence="7">
    <location>
        <begin position="451"/>
        <end position="481"/>
    </location>
</feature>
<dbReference type="InterPro" id="IPR000700">
    <property type="entry name" value="PAS-assoc_C"/>
</dbReference>
<dbReference type="Pfam" id="PF02518">
    <property type="entry name" value="HATPase_c"/>
    <property type="match status" value="1"/>
</dbReference>
<feature type="domain" description="PAS" evidence="10">
    <location>
        <begin position="190"/>
        <end position="232"/>
    </location>
</feature>
<dbReference type="InterPro" id="IPR003018">
    <property type="entry name" value="GAF"/>
</dbReference>
<keyword evidence="12" id="KW-0614">Plasmid</keyword>
<evidence type="ECO:0000256" key="3">
    <source>
        <dbReference type="ARBA" id="ARBA00022553"/>
    </source>
</evidence>
<dbReference type="SMART" id="SM00086">
    <property type="entry name" value="PAC"/>
    <property type="match status" value="2"/>
</dbReference>
<dbReference type="Pfam" id="PF08447">
    <property type="entry name" value="PAS_3"/>
    <property type="match status" value="1"/>
</dbReference>
<dbReference type="FunFam" id="3.30.450.20:FF:000099">
    <property type="entry name" value="Sensory box sensor histidine kinase"/>
    <property type="match status" value="1"/>
</dbReference>
<feature type="domain" description="Response regulatory" evidence="9">
    <location>
        <begin position="737"/>
        <end position="847"/>
    </location>
</feature>